<dbReference type="AlphaFoldDB" id="A0A2V1GU74"/>
<evidence type="ECO:0000256" key="1">
    <source>
        <dbReference type="SAM" id="SignalP"/>
    </source>
</evidence>
<name>A0A2V1GU74_9GAMM</name>
<dbReference type="InterPro" id="IPR038678">
    <property type="entry name" value="Spondin_N_sf"/>
</dbReference>
<feature type="domain" description="Spondin" evidence="2">
    <location>
        <begin position="38"/>
        <end position="180"/>
    </location>
</feature>
<keyword evidence="1" id="KW-0732">Signal</keyword>
<protein>
    <recommendedName>
        <fullName evidence="2">Spondin domain-containing protein</fullName>
    </recommendedName>
</protein>
<organism evidence="3 4">
    <name type="scientific">Pelagibaculum spongiae</name>
    <dbReference type="NCBI Taxonomy" id="2080658"/>
    <lineage>
        <taxon>Bacteria</taxon>
        <taxon>Pseudomonadati</taxon>
        <taxon>Pseudomonadota</taxon>
        <taxon>Gammaproteobacteria</taxon>
        <taxon>Oceanospirillales</taxon>
        <taxon>Pelagibaculum</taxon>
    </lineage>
</organism>
<dbReference type="Proteomes" id="UP000244906">
    <property type="component" value="Unassembled WGS sequence"/>
</dbReference>
<evidence type="ECO:0000259" key="2">
    <source>
        <dbReference type="Pfam" id="PF06468"/>
    </source>
</evidence>
<evidence type="ECO:0000313" key="4">
    <source>
        <dbReference type="Proteomes" id="UP000244906"/>
    </source>
</evidence>
<keyword evidence="4" id="KW-1185">Reference proteome</keyword>
<feature type="chain" id="PRO_5016113003" description="Spondin domain-containing protein" evidence="1">
    <location>
        <begin position="24"/>
        <end position="263"/>
    </location>
</feature>
<dbReference type="Pfam" id="PF06468">
    <property type="entry name" value="Spond_N"/>
    <property type="match status" value="1"/>
</dbReference>
<evidence type="ECO:0000313" key="3">
    <source>
        <dbReference type="EMBL" id="PVZ69636.1"/>
    </source>
</evidence>
<feature type="signal peptide" evidence="1">
    <location>
        <begin position="1"/>
        <end position="23"/>
    </location>
</feature>
<accession>A0A2V1GU74</accession>
<dbReference type="NCBIfam" id="NF038123">
    <property type="entry name" value="NF038123_dom"/>
    <property type="match status" value="1"/>
</dbReference>
<dbReference type="Gene3D" id="2.60.40.2130">
    <property type="entry name" value="F-spondin domain"/>
    <property type="match status" value="1"/>
</dbReference>
<proteinExistence type="predicted"/>
<reference evidence="3 4" key="1">
    <citation type="submission" date="2018-04" db="EMBL/GenBank/DDBJ databases">
        <title>Thalassorhabdus spongiae gen. nov., sp. nov., isolated from a marine sponge in South-West Iceland.</title>
        <authorList>
            <person name="Knobloch S."/>
            <person name="Daussin A."/>
            <person name="Johannsson R."/>
            <person name="Marteinsson V.T."/>
        </authorList>
    </citation>
    <scope>NUCLEOTIDE SEQUENCE [LARGE SCALE GENOMIC DNA]</scope>
    <source>
        <strain evidence="3 4">Hp12</strain>
    </source>
</reference>
<dbReference type="RefSeq" id="WP_116686971.1">
    <property type="nucleotide sequence ID" value="NZ_CAWNYD010000003.1"/>
</dbReference>
<dbReference type="InterPro" id="IPR009465">
    <property type="entry name" value="Spondin_N"/>
</dbReference>
<dbReference type="OrthoDB" id="264824at2"/>
<sequence>MKRFRVGALSLAIVAGLSANVSAAELEIQIENLTNGIYFTPFVAAAHTAETSIFETGIAASASLEALAEGGDIALVHADLTAANASVFPASLAEGSPSTGVTFPAAKTPNVEVSPGVTAPIIQVTSSETNAYLSVAAMLLPTNDAFVGLNSWKIPTEAGTYTINLNAYDAGTEANTELLAVDENSDANLTIPNPSDLVESGRGFRGTGGLNGINGISGSDNNTNIHIHRGSQGDDNLDGGTSDLDSRVHRWLNPVARITVTVK</sequence>
<dbReference type="EMBL" id="QDDL01000003">
    <property type="protein sequence ID" value="PVZ69636.1"/>
    <property type="molecule type" value="Genomic_DNA"/>
</dbReference>
<comment type="caution">
    <text evidence="3">The sequence shown here is derived from an EMBL/GenBank/DDBJ whole genome shotgun (WGS) entry which is preliminary data.</text>
</comment>
<gene>
    <name evidence="3" type="ORF">DC094_10040</name>
</gene>